<keyword evidence="5" id="KW-1185">Reference proteome</keyword>
<gene>
    <name evidence="4" type="primary">adeR</name>
    <name evidence="4" type="ORF">J27TS8_18610</name>
</gene>
<dbReference type="InterPro" id="IPR041522">
    <property type="entry name" value="CdaR_GGDEF"/>
</dbReference>
<proteinExistence type="inferred from homology"/>
<evidence type="ECO:0000259" key="3">
    <source>
        <dbReference type="Pfam" id="PF17853"/>
    </source>
</evidence>
<dbReference type="PANTHER" id="PTHR33744">
    <property type="entry name" value="CARBOHYDRATE DIACID REGULATOR"/>
    <property type="match status" value="1"/>
</dbReference>
<evidence type="ECO:0000313" key="5">
    <source>
        <dbReference type="Proteomes" id="UP000682111"/>
    </source>
</evidence>
<sequence length="418" mass="49251">MMDLYSKNDNPFKGNFKTLESLVDRISEVFHCPVTIEDANHRLLAYSQHNEESDQARIQTIIGRRVPEKVINSLWKNHILAKINRTDEPVRIAQIKEVGLGDRIAIAIRKNNEVLGYIWALEVERKLSDQSFPLFKQAAQAVKNQLLQLQGQQKEADEGVNEFFWKLLTGNVRSKKEIHEKFVEFQLLPPAFFSVVVFQFQEVISKENQQQIFYLLSTTQQLKVIFRVFDEKEVIMLTAPNEDKYTENDLKTFIREFITRMSNRFSINSITGGSGTISQDYTDIERSYQEALFVLQCQKKFPDLTAQLFNYRELGIYRYLDLILEKNRLEHYENHSLKKLKQYDLKHHSQLFHTLETYLNFDSNMNEAAKALHIHLNTLNYRLKRIAEIGEINLRDPHQKVTLFIDLKLERLQEKEHL</sequence>
<feature type="domain" description="PucR C-terminal helix-turn-helix" evidence="2">
    <location>
        <begin position="351"/>
        <end position="408"/>
    </location>
</feature>
<evidence type="ECO:0000259" key="2">
    <source>
        <dbReference type="Pfam" id="PF13556"/>
    </source>
</evidence>
<dbReference type="EMBL" id="BORC01000002">
    <property type="protein sequence ID" value="GIN61868.1"/>
    <property type="molecule type" value="Genomic_DNA"/>
</dbReference>
<dbReference type="InterPro" id="IPR029016">
    <property type="entry name" value="GAF-like_dom_sf"/>
</dbReference>
<dbReference type="PANTHER" id="PTHR33744:SF1">
    <property type="entry name" value="DNA-BINDING TRANSCRIPTIONAL ACTIVATOR ADER"/>
    <property type="match status" value="1"/>
</dbReference>
<evidence type="ECO:0000313" key="4">
    <source>
        <dbReference type="EMBL" id="GIN61868.1"/>
    </source>
</evidence>
<dbReference type="Proteomes" id="UP000682111">
    <property type="component" value="Unassembled WGS sequence"/>
</dbReference>
<comment type="similarity">
    <text evidence="1">Belongs to the CdaR family.</text>
</comment>
<name>A0A919WHG0_9BACI</name>
<dbReference type="InterPro" id="IPR051448">
    <property type="entry name" value="CdaR-like_regulators"/>
</dbReference>
<accession>A0A919WHG0</accession>
<dbReference type="Gene3D" id="1.10.10.2840">
    <property type="entry name" value="PucR C-terminal helix-turn-helix domain"/>
    <property type="match status" value="1"/>
</dbReference>
<dbReference type="Gene3D" id="3.30.450.40">
    <property type="match status" value="1"/>
</dbReference>
<evidence type="ECO:0000256" key="1">
    <source>
        <dbReference type="ARBA" id="ARBA00006754"/>
    </source>
</evidence>
<reference evidence="4" key="1">
    <citation type="submission" date="2021-03" db="EMBL/GenBank/DDBJ databases">
        <title>Antimicrobial resistance genes in bacteria isolated from Japanese honey, and their potential for conferring macrolide and lincosamide resistance in the American foulbrood pathogen Paenibacillus larvae.</title>
        <authorList>
            <person name="Okamoto M."/>
            <person name="Kumagai M."/>
            <person name="Kanamori H."/>
            <person name="Takamatsu D."/>
        </authorList>
    </citation>
    <scope>NUCLEOTIDE SEQUENCE</scope>
    <source>
        <strain evidence="4">J27TS8</strain>
    </source>
</reference>
<organism evidence="4 5">
    <name type="scientific">Robertmurraya siralis</name>
    <dbReference type="NCBI Taxonomy" id="77777"/>
    <lineage>
        <taxon>Bacteria</taxon>
        <taxon>Bacillati</taxon>
        <taxon>Bacillota</taxon>
        <taxon>Bacilli</taxon>
        <taxon>Bacillales</taxon>
        <taxon>Bacillaceae</taxon>
        <taxon>Robertmurraya</taxon>
    </lineage>
</organism>
<protein>
    <submittedName>
        <fullName evidence="4">Transcriptional activator AdeR</fullName>
    </submittedName>
</protein>
<dbReference type="InterPro" id="IPR042070">
    <property type="entry name" value="PucR_C-HTH_sf"/>
</dbReference>
<dbReference type="RefSeq" id="WP_244988900.1">
    <property type="nucleotide sequence ID" value="NZ_BORC01000002.1"/>
</dbReference>
<feature type="domain" description="CdaR GGDEF-like" evidence="3">
    <location>
        <begin position="174"/>
        <end position="296"/>
    </location>
</feature>
<dbReference type="AlphaFoldDB" id="A0A919WHG0"/>
<dbReference type="Pfam" id="PF13556">
    <property type="entry name" value="HTH_30"/>
    <property type="match status" value="1"/>
</dbReference>
<dbReference type="Pfam" id="PF17853">
    <property type="entry name" value="GGDEF_2"/>
    <property type="match status" value="1"/>
</dbReference>
<comment type="caution">
    <text evidence="4">The sequence shown here is derived from an EMBL/GenBank/DDBJ whole genome shotgun (WGS) entry which is preliminary data.</text>
</comment>
<dbReference type="InterPro" id="IPR025736">
    <property type="entry name" value="PucR_C-HTH_dom"/>
</dbReference>